<evidence type="ECO:0000313" key="2">
    <source>
        <dbReference type="Proteomes" id="UP001164250"/>
    </source>
</evidence>
<evidence type="ECO:0000313" key="1">
    <source>
        <dbReference type="EMBL" id="KAJ0092838.1"/>
    </source>
</evidence>
<accession>A0ACC1B1Q1</accession>
<comment type="caution">
    <text evidence="1">The sequence shown here is derived from an EMBL/GenBank/DDBJ whole genome shotgun (WGS) entry which is preliminary data.</text>
</comment>
<reference evidence="2" key="1">
    <citation type="journal article" date="2023" name="G3 (Bethesda)">
        <title>Genome assembly and association tests identify interacting loci associated with vigor, precocity, and sex in interspecific pistachio rootstocks.</title>
        <authorList>
            <person name="Palmer W."/>
            <person name="Jacygrad E."/>
            <person name="Sagayaradj S."/>
            <person name="Cavanaugh K."/>
            <person name="Han R."/>
            <person name="Bertier L."/>
            <person name="Beede B."/>
            <person name="Kafkas S."/>
            <person name="Golino D."/>
            <person name="Preece J."/>
            <person name="Michelmore R."/>
        </authorList>
    </citation>
    <scope>NUCLEOTIDE SEQUENCE [LARGE SCALE GENOMIC DNA]</scope>
</reference>
<sequence>MHTQKSFKLLLWSFLAFASLQNHIGLCRGEKCSGISNAPTLTQTQVELGNPPKYKAQVQNKCPMCPIINIHLECGNFSQALVNPRFLKVISSNDCVVNSGLPLAPLQNFSFNYSHNKYAMHLTTWSFQCE</sequence>
<name>A0ACC1B1Q1_9ROSI</name>
<organism evidence="1 2">
    <name type="scientific">Pistacia atlantica</name>
    <dbReference type="NCBI Taxonomy" id="434234"/>
    <lineage>
        <taxon>Eukaryota</taxon>
        <taxon>Viridiplantae</taxon>
        <taxon>Streptophyta</taxon>
        <taxon>Embryophyta</taxon>
        <taxon>Tracheophyta</taxon>
        <taxon>Spermatophyta</taxon>
        <taxon>Magnoliopsida</taxon>
        <taxon>eudicotyledons</taxon>
        <taxon>Gunneridae</taxon>
        <taxon>Pentapetalae</taxon>
        <taxon>rosids</taxon>
        <taxon>malvids</taxon>
        <taxon>Sapindales</taxon>
        <taxon>Anacardiaceae</taxon>
        <taxon>Pistacia</taxon>
    </lineage>
</organism>
<keyword evidence="2" id="KW-1185">Reference proteome</keyword>
<proteinExistence type="predicted"/>
<protein>
    <submittedName>
        <fullName evidence="1">Uncharacterized protein</fullName>
    </submittedName>
</protein>
<dbReference type="EMBL" id="CM047903">
    <property type="protein sequence ID" value="KAJ0092838.1"/>
    <property type="molecule type" value="Genomic_DNA"/>
</dbReference>
<dbReference type="Proteomes" id="UP001164250">
    <property type="component" value="Chromosome 7"/>
</dbReference>
<gene>
    <name evidence="1" type="ORF">Patl1_26129</name>
</gene>